<sequence>MMLWLPLVLLEYFTTALIILDFCIFDAKHNPDFNLIKMIFAAYLSILSSMILFISKKRKHVKRQNTVYSAFSVASTPLSQCSSRLTASRIHNMSHLSDILSQTSKSESVPDLVEEYKNAPEILENHTVNRLNDLHI</sequence>
<organism evidence="2 3">
    <name type="scientific">Panagrolaimus superbus</name>
    <dbReference type="NCBI Taxonomy" id="310955"/>
    <lineage>
        <taxon>Eukaryota</taxon>
        <taxon>Metazoa</taxon>
        <taxon>Ecdysozoa</taxon>
        <taxon>Nematoda</taxon>
        <taxon>Chromadorea</taxon>
        <taxon>Rhabditida</taxon>
        <taxon>Tylenchina</taxon>
        <taxon>Panagrolaimomorpha</taxon>
        <taxon>Panagrolaimoidea</taxon>
        <taxon>Panagrolaimidae</taxon>
        <taxon>Panagrolaimus</taxon>
    </lineage>
</organism>
<feature type="transmembrane region" description="Helical" evidence="1">
    <location>
        <begin position="7"/>
        <end position="27"/>
    </location>
</feature>
<keyword evidence="1" id="KW-1133">Transmembrane helix</keyword>
<reference evidence="3" key="1">
    <citation type="submission" date="2022-11" db="UniProtKB">
        <authorList>
            <consortium name="WormBaseParasite"/>
        </authorList>
    </citation>
    <scope>IDENTIFICATION</scope>
</reference>
<keyword evidence="2" id="KW-1185">Reference proteome</keyword>
<proteinExistence type="predicted"/>
<accession>A0A914YZG6</accession>
<dbReference type="WBParaSite" id="PSU_v2.g3428.t1">
    <property type="protein sequence ID" value="PSU_v2.g3428.t1"/>
    <property type="gene ID" value="PSU_v2.g3428"/>
</dbReference>
<keyword evidence="1" id="KW-0472">Membrane</keyword>
<keyword evidence="1" id="KW-0812">Transmembrane</keyword>
<name>A0A914YZG6_9BILA</name>
<protein>
    <submittedName>
        <fullName evidence="3">Uncharacterized protein</fullName>
    </submittedName>
</protein>
<dbReference type="Proteomes" id="UP000887577">
    <property type="component" value="Unplaced"/>
</dbReference>
<feature type="transmembrane region" description="Helical" evidence="1">
    <location>
        <begin position="33"/>
        <end position="54"/>
    </location>
</feature>
<evidence type="ECO:0000313" key="2">
    <source>
        <dbReference type="Proteomes" id="UP000887577"/>
    </source>
</evidence>
<dbReference type="AlphaFoldDB" id="A0A914YZG6"/>
<evidence type="ECO:0000313" key="3">
    <source>
        <dbReference type="WBParaSite" id="PSU_v2.g3428.t1"/>
    </source>
</evidence>
<evidence type="ECO:0000256" key="1">
    <source>
        <dbReference type="SAM" id="Phobius"/>
    </source>
</evidence>